<dbReference type="KEGG" id="cvr:CHLNCDRAFT_35167"/>
<proteinExistence type="predicted"/>
<keyword evidence="2" id="KW-1185">Reference proteome</keyword>
<evidence type="ECO:0000313" key="2">
    <source>
        <dbReference type="Proteomes" id="UP000008141"/>
    </source>
</evidence>
<protein>
    <submittedName>
        <fullName evidence="1">Uncharacterized protein</fullName>
    </submittedName>
</protein>
<gene>
    <name evidence="1" type="ORF">CHLNCDRAFT_35167</name>
</gene>
<dbReference type="InParanoid" id="E1ZDH5"/>
<dbReference type="Proteomes" id="UP000008141">
    <property type="component" value="Unassembled WGS sequence"/>
</dbReference>
<reference evidence="1 2" key="1">
    <citation type="journal article" date="2010" name="Plant Cell">
        <title>The Chlorella variabilis NC64A genome reveals adaptation to photosymbiosis, coevolution with viruses, and cryptic sex.</title>
        <authorList>
            <person name="Blanc G."/>
            <person name="Duncan G."/>
            <person name="Agarkova I."/>
            <person name="Borodovsky M."/>
            <person name="Gurnon J."/>
            <person name="Kuo A."/>
            <person name="Lindquist E."/>
            <person name="Lucas S."/>
            <person name="Pangilinan J."/>
            <person name="Polle J."/>
            <person name="Salamov A."/>
            <person name="Terry A."/>
            <person name="Yamada T."/>
            <person name="Dunigan D.D."/>
            <person name="Grigoriev I.V."/>
            <person name="Claverie J.M."/>
            <person name="Van Etten J.L."/>
        </authorList>
    </citation>
    <scope>NUCLEOTIDE SEQUENCE [LARGE SCALE GENOMIC DNA]</scope>
    <source>
        <strain evidence="1 2">NC64A</strain>
    </source>
</reference>
<dbReference type="RefSeq" id="XP_005848326.1">
    <property type="nucleotide sequence ID" value="XM_005848264.1"/>
</dbReference>
<organism evidence="2">
    <name type="scientific">Chlorella variabilis</name>
    <name type="common">Green alga</name>
    <dbReference type="NCBI Taxonomy" id="554065"/>
    <lineage>
        <taxon>Eukaryota</taxon>
        <taxon>Viridiplantae</taxon>
        <taxon>Chlorophyta</taxon>
        <taxon>core chlorophytes</taxon>
        <taxon>Trebouxiophyceae</taxon>
        <taxon>Chlorellales</taxon>
        <taxon>Chlorellaceae</taxon>
        <taxon>Chlorella clade</taxon>
        <taxon>Chlorella</taxon>
    </lineage>
</organism>
<accession>E1ZDH5</accession>
<dbReference type="AlphaFoldDB" id="E1ZDH5"/>
<sequence>MKVHTLFPSPKSEEGIKGGVVLLRMRRPADAATPLVLEASYEDREGNKFSSVRTVEVPAKVLQDGAAEYYQSSGVQKAVALARYTDILHGWLLDQWASVDPGQPIVIPQCDCTSFPAWYCPVPVDLYSAQPTADGCALERWLLPDACLLPPPPPLWPPLLGRWERQSQPLAVNAQAAAALGEFLPYFEGQVEAVGDPSLGQEVEVLKKLVAA</sequence>
<name>E1ZDH5_CHLVA</name>
<dbReference type="GeneID" id="17355742"/>
<dbReference type="EMBL" id="GL433842">
    <property type="protein sequence ID" value="EFN56224.1"/>
    <property type="molecule type" value="Genomic_DNA"/>
</dbReference>
<evidence type="ECO:0000313" key="1">
    <source>
        <dbReference type="EMBL" id="EFN56224.1"/>
    </source>
</evidence>